<evidence type="ECO:0008006" key="4">
    <source>
        <dbReference type="Google" id="ProtNLM"/>
    </source>
</evidence>
<proteinExistence type="predicted"/>
<sequence>MCACMLLLRQPYPGLHQKKHGQQVKRDDSAPLLRSGETPPEYCIQLWGSQHKKDMDLFERVQRRATKKIRGLEHLPYKDRLRELGLFSLERTRLRGDLIAAFQYLTGAYKKAGEGLFTRACSDRTRGNGFKLKEGRFTLDIRKKFFTMKVVRHWNSLPIAQRSCGCPFPGSVQGQAGWGFEQLGLVERMKSRKRRRKLNSWAQGVCDQWYKVSSWRTITNGVSHWSIVGPIQFNLFASDRDARTDWTINKFADDTKLGGVGDRLDECAAFQRDLDRLEKWANRNLLKVNNGKCQVLHLGRNDPGYQYTPGASWLENSLTEKDLGVLFCMSQQFWLCALASKKTNAILGCIRRIVASRSKEVILPLCSALIAAHLGSPVQERHGHIGASPEKGRKDNRGLKHVLHKEGNNFQPAVETHLGSCLQHIPVDTRFKLRQSESMQPFVFLNTRPQCAQVAKKAYSILACIKNSVASKSREVIVPLYLALVRPHLECCVQFWAPHYKRDIEGLERVQRRATKVVKGLEHKADEERLGELGLFSLEKRRLRGDLIALYSYLKGGCREVGVGLFSQVTSHRTRGSVLKLRQGRSRLDIRKNYFTKRVVKHWNRLPREVVESPSLEAFKRCVDVALRDMV</sequence>
<dbReference type="Proteomes" id="UP001333110">
    <property type="component" value="Unassembled WGS sequence"/>
</dbReference>
<feature type="region of interest" description="Disordered" evidence="1">
    <location>
        <begin position="17"/>
        <end position="37"/>
    </location>
</feature>
<accession>A0AAN7NI41</accession>
<organism evidence="2 3">
    <name type="scientific">Mycteria americana</name>
    <name type="common">Wood stork</name>
    <dbReference type="NCBI Taxonomy" id="33587"/>
    <lineage>
        <taxon>Eukaryota</taxon>
        <taxon>Metazoa</taxon>
        <taxon>Chordata</taxon>
        <taxon>Craniata</taxon>
        <taxon>Vertebrata</taxon>
        <taxon>Euteleostomi</taxon>
        <taxon>Archelosauria</taxon>
        <taxon>Archosauria</taxon>
        <taxon>Dinosauria</taxon>
        <taxon>Saurischia</taxon>
        <taxon>Theropoda</taxon>
        <taxon>Coelurosauria</taxon>
        <taxon>Aves</taxon>
        <taxon>Neognathae</taxon>
        <taxon>Neoaves</taxon>
        <taxon>Aequornithes</taxon>
        <taxon>Ciconiiformes</taxon>
        <taxon>Ciconiidae</taxon>
        <taxon>Mycteria</taxon>
    </lineage>
</organism>
<comment type="caution">
    <text evidence="2">The sequence shown here is derived from an EMBL/GenBank/DDBJ whole genome shotgun (WGS) entry which is preliminary data.</text>
</comment>
<evidence type="ECO:0000256" key="1">
    <source>
        <dbReference type="SAM" id="MobiDB-lite"/>
    </source>
</evidence>
<gene>
    <name evidence="2" type="ORF">QYF61_011000</name>
</gene>
<dbReference type="EMBL" id="JAUNZN010000009">
    <property type="protein sequence ID" value="KAK4816010.1"/>
    <property type="molecule type" value="Genomic_DNA"/>
</dbReference>
<name>A0AAN7NI41_MYCAM</name>
<reference evidence="2 3" key="1">
    <citation type="journal article" date="2023" name="J. Hered.">
        <title>Chromosome-level genome of the wood stork (Mycteria americana) provides insight into avian chromosome evolution.</title>
        <authorList>
            <person name="Flamio R. Jr."/>
            <person name="Ramstad K.M."/>
        </authorList>
    </citation>
    <scope>NUCLEOTIDE SEQUENCE [LARGE SCALE GENOMIC DNA]</scope>
    <source>
        <strain evidence="2">JAX WOST 10</strain>
    </source>
</reference>
<protein>
    <recommendedName>
        <fullName evidence="4">Reverse transcriptase domain-containing protein</fullName>
    </recommendedName>
</protein>
<dbReference type="AlphaFoldDB" id="A0AAN7NI41"/>
<keyword evidence="3" id="KW-1185">Reference proteome</keyword>
<dbReference type="PANTHER" id="PTHR33332">
    <property type="entry name" value="REVERSE TRANSCRIPTASE DOMAIN-CONTAINING PROTEIN"/>
    <property type="match status" value="1"/>
</dbReference>
<evidence type="ECO:0000313" key="3">
    <source>
        <dbReference type="Proteomes" id="UP001333110"/>
    </source>
</evidence>
<evidence type="ECO:0000313" key="2">
    <source>
        <dbReference type="EMBL" id="KAK4816010.1"/>
    </source>
</evidence>